<accession>A0A0C2WRZ9</accession>
<dbReference type="HOGENOM" id="CLU_1005145_0_0_1"/>
<evidence type="ECO:0000256" key="2">
    <source>
        <dbReference type="SAM" id="Phobius"/>
    </source>
</evidence>
<gene>
    <name evidence="3" type="ORF">M408DRAFT_328998</name>
</gene>
<dbReference type="AlphaFoldDB" id="A0A0C2WRZ9"/>
<organism evidence="3 4">
    <name type="scientific">Serendipita vermifera MAFF 305830</name>
    <dbReference type="NCBI Taxonomy" id="933852"/>
    <lineage>
        <taxon>Eukaryota</taxon>
        <taxon>Fungi</taxon>
        <taxon>Dikarya</taxon>
        <taxon>Basidiomycota</taxon>
        <taxon>Agaricomycotina</taxon>
        <taxon>Agaricomycetes</taxon>
        <taxon>Sebacinales</taxon>
        <taxon>Serendipitaceae</taxon>
        <taxon>Serendipita</taxon>
    </lineage>
</organism>
<keyword evidence="2" id="KW-1133">Transmembrane helix</keyword>
<reference evidence="4" key="2">
    <citation type="submission" date="2015-01" db="EMBL/GenBank/DDBJ databases">
        <title>Evolutionary Origins and Diversification of the Mycorrhizal Mutualists.</title>
        <authorList>
            <consortium name="DOE Joint Genome Institute"/>
            <consortium name="Mycorrhizal Genomics Consortium"/>
            <person name="Kohler A."/>
            <person name="Kuo A."/>
            <person name="Nagy L.G."/>
            <person name="Floudas D."/>
            <person name="Copeland A."/>
            <person name="Barry K.W."/>
            <person name="Cichocki N."/>
            <person name="Veneault-Fourrey C."/>
            <person name="LaButti K."/>
            <person name="Lindquist E.A."/>
            <person name="Lipzen A."/>
            <person name="Lundell T."/>
            <person name="Morin E."/>
            <person name="Murat C."/>
            <person name="Riley R."/>
            <person name="Ohm R."/>
            <person name="Sun H."/>
            <person name="Tunlid A."/>
            <person name="Henrissat B."/>
            <person name="Grigoriev I.V."/>
            <person name="Hibbett D.S."/>
            <person name="Martin F."/>
        </authorList>
    </citation>
    <scope>NUCLEOTIDE SEQUENCE [LARGE SCALE GENOMIC DNA]</scope>
    <source>
        <strain evidence="4">MAFF 305830</strain>
    </source>
</reference>
<protein>
    <submittedName>
        <fullName evidence="3">Uncharacterized protein</fullName>
    </submittedName>
</protein>
<evidence type="ECO:0000313" key="3">
    <source>
        <dbReference type="EMBL" id="KIM28943.1"/>
    </source>
</evidence>
<reference evidence="3 4" key="1">
    <citation type="submission" date="2014-04" db="EMBL/GenBank/DDBJ databases">
        <authorList>
            <consortium name="DOE Joint Genome Institute"/>
            <person name="Kuo A."/>
            <person name="Zuccaro A."/>
            <person name="Kohler A."/>
            <person name="Nagy L.G."/>
            <person name="Floudas D."/>
            <person name="Copeland A."/>
            <person name="Barry K.W."/>
            <person name="Cichocki N."/>
            <person name="Veneault-Fourrey C."/>
            <person name="LaButti K."/>
            <person name="Lindquist E.A."/>
            <person name="Lipzen A."/>
            <person name="Lundell T."/>
            <person name="Morin E."/>
            <person name="Murat C."/>
            <person name="Sun H."/>
            <person name="Tunlid A."/>
            <person name="Henrissat B."/>
            <person name="Grigoriev I.V."/>
            <person name="Hibbett D.S."/>
            <person name="Martin F."/>
            <person name="Nordberg H.P."/>
            <person name="Cantor M.N."/>
            <person name="Hua S.X."/>
        </authorList>
    </citation>
    <scope>NUCLEOTIDE SEQUENCE [LARGE SCALE GENOMIC DNA]</scope>
    <source>
        <strain evidence="3 4">MAFF 305830</strain>
    </source>
</reference>
<dbReference type="OrthoDB" id="3211789at2759"/>
<feature type="transmembrane region" description="Helical" evidence="2">
    <location>
        <begin position="72"/>
        <end position="91"/>
    </location>
</feature>
<evidence type="ECO:0000256" key="1">
    <source>
        <dbReference type="SAM" id="MobiDB-lite"/>
    </source>
</evidence>
<feature type="compositionally biased region" description="Polar residues" evidence="1">
    <location>
        <begin position="1"/>
        <end position="10"/>
    </location>
</feature>
<evidence type="ECO:0000313" key="4">
    <source>
        <dbReference type="Proteomes" id="UP000054097"/>
    </source>
</evidence>
<proteinExistence type="predicted"/>
<feature type="region of interest" description="Disordered" evidence="1">
    <location>
        <begin position="1"/>
        <end position="61"/>
    </location>
</feature>
<dbReference type="EMBL" id="KN824290">
    <property type="protein sequence ID" value="KIM28943.1"/>
    <property type="molecule type" value="Genomic_DNA"/>
</dbReference>
<keyword evidence="4" id="KW-1185">Reference proteome</keyword>
<keyword evidence="2" id="KW-0812">Transmembrane</keyword>
<sequence>MLPAPSTASNRPDKKRPSLFFPGISSGDVQQGQSGPEQLGSGSVAAETGSSRPGMSADTKAARKSQMIRDGIIFIICLALSVVYIVLGPAGEFIAGRAFTVSTSKEVTYIYYNWTVQLPASTPSLNMQAYNNRLVGSVLFTPAPATDNHYTISIETTVVNGPFTMHPWTMYDTQESGFTINISDILPNTYEIDYANIIVYIPSHHSYSKLTWNTYPISNSSSALPLRKWNVAFNNLTNAGITFEKIRVLTDAGSIDSDGIHAGSGYFQTLHGPISGEYTVPTANLTFNMNGGS</sequence>
<feature type="compositionally biased region" description="Polar residues" evidence="1">
    <location>
        <begin position="27"/>
        <end position="36"/>
    </location>
</feature>
<dbReference type="Proteomes" id="UP000054097">
    <property type="component" value="Unassembled WGS sequence"/>
</dbReference>
<keyword evidence="2" id="KW-0472">Membrane</keyword>
<name>A0A0C2WRZ9_SERVB</name>